<feature type="domain" description="EGF-like" evidence="27">
    <location>
        <begin position="447"/>
        <end position="483"/>
    </location>
</feature>
<keyword evidence="17" id="KW-0010">Activator</keyword>
<evidence type="ECO:0000256" key="19">
    <source>
        <dbReference type="ARBA" id="ARBA00023170"/>
    </source>
</evidence>
<keyword evidence="4" id="KW-0217">Developmental protein</keyword>
<dbReference type="InterPro" id="IPR000152">
    <property type="entry name" value="EGF-type_Asp/Asn_hydroxyl_site"/>
</dbReference>
<evidence type="ECO:0000259" key="28">
    <source>
        <dbReference type="PROSITE" id="PS50258"/>
    </source>
</evidence>
<feature type="domain" description="EGF-like" evidence="27">
    <location>
        <begin position="1034"/>
        <end position="1076"/>
    </location>
</feature>
<dbReference type="GO" id="GO:0007411">
    <property type="term" value="P:axon guidance"/>
    <property type="evidence" value="ECO:0000318"/>
    <property type="project" value="GO_Central"/>
</dbReference>
<evidence type="ECO:0000313" key="29">
    <source>
        <dbReference type="Ensembl" id="ENSOANP00000044028.1"/>
    </source>
</evidence>
<comment type="caution">
    <text evidence="25">Lacks conserved residue(s) required for the propagation of feature annotation.</text>
</comment>
<keyword evidence="20" id="KW-0325">Glycoprotein</keyword>
<feature type="disulfide bond" evidence="25">
    <location>
        <begin position="569"/>
        <end position="578"/>
    </location>
</feature>
<reference evidence="29 30" key="1">
    <citation type="journal article" date="2008" name="Nature">
        <title>Genome analysis of the platypus reveals unique signatures of evolution.</title>
        <authorList>
            <person name="Warren W.C."/>
            <person name="Hillier L.W."/>
            <person name="Marshall Graves J.A."/>
            <person name="Birney E."/>
            <person name="Ponting C.P."/>
            <person name="Grutzner F."/>
            <person name="Belov K."/>
            <person name="Miller W."/>
            <person name="Clarke L."/>
            <person name="Chinwalla A.T."/>
            <person name="Yang S.P."/>
            <person name="Heger A."/>
            <person name="Locke D.P."/>
            <person name="Miethke P."/>
            <person name="Waters P.D."/>
            <person name="Veyrunes F."/>
            <person name="Fulton L."/>
            <person name="Fulton B."/>
            <person name="Graves T."/>
            <person name="Wallis J."/>
            <person name="Puente X.S."/>
            <person name="Lopez-Otin C."/>
            <person name="Ordonez G.R."/>
            <person name="Eichler E.E."/>
            <person name="Chen L."/>
            <person name="Cheng Z."/>
            <person name="Deakin J.E."/>
            <person name="Alsop A."/>
            <person name="Thompson K."/>
            <person name="Kirby P."/>
            <person name="Papenfuss A.T."/>
            <person name="Wakefield M.J."/>
            <person name="Olender T."/>
            <person name="Lancet D."/>
            <person name="Huttley G.A."/>
            <person name="Smit A.F."/>
            <person name="Pask A."/>
            <person name="Temple-Smith P."/>
            <person name="Batzer M.A."/>
            <person name="Walker J.A."/>
            <person name="Konkel M.K."/>
            <person name="Harris R.S."/>
            <person name="Whittington C.M."/>
            <person name="Wong E.S."/>
            <person name="Gemmell N.J."/>
            <person name="Buschiazzo E."/>
            <person name="Vargas Jentzsch I.M."/>
            <person name="Merkel A."/>
            <person name="Schmitz J."/>
            <person name="Zemann A."/>
            <person name="Churakov G."/>
            <person name="Kriegs J.O."/>
            <person name="Brosius J."/>
            <person name="Murchison E.P."/>
            <person name="Sachidanandam R."/>
            <person name="Smith C."/>
            <person name="Hannon G.J."/>
            <person name="Tsend-Ayush E."/>
            <person name="McMillan D."/>
            <person name="Attenborough R."/>
            <person name="Rens W."/>
            <person name="Ferguson-Smith M."/>
            <person name="Lefevre C.M."/>
            <person name="Sharp J.A."/>
            <person name="Nicholas K.R."/>
            <person name="Ray D.A."/>
            <person name="Kube M."/>
            <person name="Reinhardt R."/>
            <person name="Pringle T.H."/>
            <person name="Taylor J."/>
            <person name="Jones R.C."/>
            <person name="Nixon B."/>
            <person name="Dacheux J.L."/>
            <person name="Niwa H."/>
            <person name="Sekita Y."/>
            <person name="Huang X."/>
            <person name="Stark A."/>
            <person name="Kheradpour P."/>
            <person name="Kellis M."/>
            <person name="Flicek P."/>
            <person name="Chen Y."/>
            <person name="Webber C."/>
            <person name="Hardison R."/>
            <person name="Nelson J."/>
            <person name="Hallsworth-Pepin K."/>
            <person name="Delehaunty K."/>
            <person name="Markovic C."/>
            <person name="Minx P."/>
            <person name="Feng Y."/>
            <person name="Kremitzki C."/>
            <person name="Mitreva M."/>
            <person name="Glasscock J."/>
            <person name="Wylie T."/>
            <person name="Wohldmann P."/>
            <person name="Thiru P."/>
            <person name="Nhan M.N."/>
            <person name="Pohl C.S."/>
            <person name="Smith S.M."/>
            <person name="Hou S."/>
            <person name="Nefedov M."/>
            <person name="de Jong P.J."/>
            <person name="Renfree M.B."/>
            <person name="Mardis E.R."/>
            <person name="Wilson R.K."/>
        </authorList>
    </citation>
    <scope>NUCLEOTIDE SEQUENCE [LARGE SCALE GENOMIC DNA]</scope>
    <source>
        <strain evidence="29 30">Glennie</strain>
    </source>
</reference>
<evidence type="ECO:0000256" key="21">
    <source>
        <dbReference type="ARBA" id="ARBA00023242"/>
    </source>
</evidence>
<feature type="domain" description="LNR" evidence="28">
    <location>
        <begin position="1159"/>
        <end position="1201"/>
    </location>
</feature>
<feature type="disulfide bond" evidence="23 25">
    <location>
        <begin position="435"/>
        <end position="444"/>
    </location>
</feature>
<feature type="disulfide bond" evidence="25">
    <location>
        <begin position="395"/>
        <end position="404"/>
    </location>
</feature>
<feature type="region of interest" description="Disordered" evidence="26">
    <location>
        <begin position="1762"/>
        <end position="1844"/>
    </location>
</feature>
<feature type="repeat" description="ANK" evidence="24">
    <location>
        <begin position="1676"/>
        <end position="1708"/>
    </location>
</feature>
<feature type="domain" description="LNR" evidence="28">
    <location>
        <begin position="1116"/>
        <end position="1158"/>
    </location>
</feature>
<feature type="repeat" description="ANK" evidence="24">
    <location>
        <begin position="1576"/>
        <end position="1608"/>
    </location>
</feature>
<feature type="disulfide bond" evidence="25">
    <location>
        <begin position="272"/>
        <end position="281"/>
    </location>
</feature>
<dbReference type="FunFam" id="2.10.25.10:FF:000095">
    <property type="entry name" value="Notch, isoform B"/>
    <property type="match status" value="1"/>
</dbReference>
<dbReference type="InterPro" id="IPR018097">
    <property type="entry name" value="EGF_Ca-bd_CS"/>
</dbReference>
<dbReference type="FunFam" id="2.10.25.10:FF:000066">
    <property type="entry name" value="FAT atypical cadherin 4"/>
    <property type="match status" value="1"/>
</dbReference>
<feature type="disulfide bond" evidence="25">
    <location>
        <begin position="698"/>
        <end position="707"/>
    </location>
</feature>
<organism evidence="29 30">
    <name type="scientific">Ornithorhynchus anatinus</name>
    <name type="common">Duckbill platypus</name>
    <dbReference type="NCBI Taxonomy" id="9258"/>
    <lineage>
        <taxon>Eukaryota</taxon>
        <taxon>Metazoa</taxon>
        <taxon>Chordata</taxon>
        <taxon>Craniata</taxon>
        <taxon>Vertebrata</taxon>
        <taxon>Euteleostomi</taxon>
        <taxon>Mammalia</taxon>
        <taxon>Monotremata</taxon>
        <taxon>Ornithorhynchidae</taxon>
        <taxon>Ornithorhynchus</taxon>
    </lineage>
</organism>
<keyword evidence="11" id="KW-0914">Notch signaling pathway</keyword>
<feature type="domain" description="EGF-like" evidence="27">
    <location>
        <begin position="749"/>
        <end position="784"/>
    </location>
</feature>
<evidence type="ECO:0000256" key="22">
    <source>
        <dbReference type="PIRSR" id="PIRSR002279-1"/>
    </source>
</evidence>
<dbReference type="FunFam" id="2.10.25.10:FF:000260">
    <property type="entry name" value="Notch receptor 4"/>
    <property type="match status" value="1"/>
</dbReference>
<accession>A0A6I8NU11</accession>
<feature type="disulfide bond" evidence="25">
    <location>
        <begin position="117"/>
        <end position="126"/>
    </location>
</feature>
<evidence type="ECO:0000313" key="30">
    <source>
        <dbReference type="Proteomes" id="UP000002279"/>
    </source>
</evidence>
<feature type="domain" description="EGF-like" evidence="27">
    <location>
        <begin position="505"/>
        <end position="541"/>
    </location>
</feature>
<feature type="disulfide bond" evidence="25">
    <location>
        <begin position="27"/>
        <end position="36"/>
    </location>
</feature>
<feature type="domain" description="EGF-like" evidence="27">
    <location>
        <begin position="872"/>
        <end position="908"/>
    </location>
</feature>
<evidence type="ECO:0000256" key="10">
    <source>
        <dbReference type="ARBA" id="ARBA00022782"/>
    </source>
</evidence>
<feature type="disulfide bond" evidence="25">
    <location>
        <begin position="154"/>
        <end position="163"/>
    </location>
</feature>
<feature type="binding site" evidence="22">
    <location>
        <position position="447"/>
    </location>
    <ligand>
        <name>Ca(2+)</name>
        <dbReference type="ChEBI" id="CHEBI:29108"/>
        <label>2</label>
    </ligand>
</feature>
<feature type="disulfide bond" evidence="25">
    <location>
        <begin position="215"/>
        <end position="232"/>
    </location>
</feature>
<keyword evidence="5" id="KW-1003">Cell membrane</keyword>
<dbReference type="GO" id="GO:0038023">
    <property type="term" value="F:signaling receptor activity"/>
    <property type="evidence" value="ECO:0007669"/>
    <property type="project" value="InterPro"/>
</dbReference>
<feature type="disulfide bond" evidence="23">
    <location>
        <begin position="451"/>
        <end position="462"/>
    </location>
</feature>
<dbReference type="Pfam" id="PF00066">
    <property type="entry name" value="Notch"/>
    <property type="match status" value="3"/>
</dbReference>
<feature type="disulfide bond" evidence="25">
    <location>
        <begin position="1066"/>
        <end position="1075"/>
    </location>
</feature>
<evidence type="ECO:0000259" key="27">
    <source>
        <dbReference type="PROSITE" id="PS50026"/>
    </source>
</evidence>
<keyword evidence="8" id="KW-0732">Signal</keyword>
<dbReference type="FunCoup" id="A0A6I8NU11">
    <property type="interactions" value="204"/>
</dbReference>
<feature type="compositionally biased region" description="Low complexity" evidence="26">
    <location>
        <begin position="1776"/>
        <end position="1787"/>
    </location>
</feature>
<feature type="domain" description="EGF-like" evidence="27">
    <location>
        <begin position="284"/>
        <end position="328"/>
    </location>
</feature>
<feature type="domain" description="EGF-like" evidence="27">
    <location>
        <begin position="1"/>
        <end position="37"/>
    </location>
</feature>
<dbReference type="SMART" id="SM01339">
    <property type="entry name" value="NODP"/>
    <property type="match status" value="1"/>
</dbReference>
<dbReference type="Pfam" id="PF07645">
    <property type="entry name" value="EGF_CA"/>
    <property type="match status" value="3"/>
</dbReference>
<evidence type="ECO:0000256" key="26">
    <source>
        <dbReference type="SAM" id="MobiDB-lite"/>
    </source>
</evidence>
<feature type="disulfide bond" evidence="25">
    <location>
        <begin position="234"/>
        <end position="243"/>
    </location>
</feature>
<dbReference type="Pfam" id="PF12796">
    <property type="entry name" value="Ank_2"/>
    <property type="match status" value="2"/>
</dbReference>
<dbReference type="PRINTS" id="PR01452">
    <property type="entry name" value="LNOTCHREPEAT"/>
</dbReference>
<dbReference type="SUPFAM" id="SSF57196">
    <property type="entry name" value="EGF/Laminin"/>
    <property type="match status" value="16"/>
</dbReference>
<feature type="disulfide bond" evidence="25">
    <location>
        <begin position="753"/>
        <end position="763"/>
    </location>
</feature>
<reference evidence="29" key="3">
    <citation type="submission" date="2025-09" db="UniProtKB">
        <authorList>
            <consortium name="Ensembl"/>
        </authorList>
    </citation>
    <scope>IDENTIFICATION</scope>
    <source>
        <strain evidence="29">Glennie</strain>
    </source>
</reference>
<feature type="disulfide bond" evidence="23">
    <location>
        <begin position="456"/>
        <end position="471"/>
    </location>
</feature>
<dbReference type="InterPro" id="IPR011656">
    <property type="entry name" value="Notch_NODP_dom"/>
</dbReference>
<dbReference type="FunFam" id="2.10.25.10:FF:000060">
    <property type="entry name" value="Neurogenic locus notch protein 1"/>
    <property type="match status" value="1"/>
</dbReference>
<feature type="domain" description="EGF-like" evidence="27">
    <location>
        <begin position="407"/>
        <end position="445"/>
    </location>
</feature>
<feature type="domain" description="EGF-like" evidence="27">
    <location>
        <begin position="543"/>
        <end position="579"/>
    </location>
</feature>
<feature type="compositionally biased region" description="Pro residues" evidence="26">
    <location>
        <begin position="1820"/>
        <end position="1833"/>
    </location>
</feature>
<evidence type="ECO:0008006" key="31">
    <source>
        <dbReference type="Google" id="ProtNLM"/>
    </source>
</evidence>
<keyword evidence="19" id="KW-0675">Receptor</keyword>
<dbReference type="Gene3D" id="3.30.70.3310">
    <property type="match status" value="1"/>
</dbReference>
<feature type="region of interest" description="Disordered" evidence="26">
    <location>
        <begin position="1432"/>
        <end position="1502"/>
    </location>
</feature>
<feature type="region of interest" description="Disordered" evidence="26">
    <location>
        <begin position="1281"/>
        <end position="1320"/>
    </location>
</feature>
<dbReference type="OMA" id="ACPQVHT"/>
<feature type="binding site" evidence="22">
    <location>
        <position position="427"/>
    </location>
    <ligand>
        <name>Ca(2+)</name>
        <dbReference type="ChEBI" id="CHEBI:29108"/>
        <label>1</label>
    </ligand>
</feature>
<dbReference type="PANTHER" id="PTHR24049">
    <property type="entry name" value="CRUMBS FAMILY MEMBER"/>
    <property type="match status" value="1"/>
</dbReference>
<dbReference type="SUPFAM" id="SSF57184">
    <property type="entry name" value="Growth factor receptor domain"/>
    <property type="match status" value="3"/>
</dbReference>
<evidence type="ECO:0000256" key="13">
    <source>
        <dbReference type="ARBA" id="ARBA00023015"/>
    </source>
</evidence>
<feature type="disulfide bond" evidence="25">
    <location>
        <begin position="194"/>
        <end position="203"/>
    </location>
</feature>
<dbReference type="Bgee" id="ENSOANG00000051279">
    <property type="expression patterns" value="Expressed in heart and 6 other cell types or tissues"/>
</dbReference>
<dbReference type="InterPro" id="IPR036770">
    <property type="entry name" value="Ankyrin_rpt-contain_sf"/>
</dbReference>
<dbReference type="FunFam" id="2.10.25.10:FF:000327">
    <property type="entry name" value="neurogenic locus notch homolog protein 4"/>
    <property type="match status" value="1"/>
</dbReference>
<evidence type="ECO:0000256" key="18">
    <source>
        <dbReference type="ARBA" id="ARBA00023163"/>
    </source>
</evidence>
<evidence type="ECO:0000256" key="6">
    <source>
        <dbReference type="ARBA" id="ARBA00022536"/>
    </source>
</evidence>
<dbReference type="FunFam" id="3.30.300.320:FF:000001">
    <property type="entry name" value="Neurogenic locus notch 1"/>
    <property type="match status" value="1"/>
</dbReference>
<feature type="domain" description="EGF-like" evidence="27">
    <location>
        <begin position="675"/>
        <end position="708"/>
    </location>
</feature>
<name>A0A6I8NU11_ORNAN</name>
<dbReference type="PROSITE" id="PS00010">
    <property type="entry name" value="ASX_HYDROXYL"/>
    <property type="match status" value="10"/>
</dbReference>
<feature type="domain" description="EGF-like" evidence="27">
    <location>
        <begin position="330"/>
        <end position="366"/>
    </location>
</feature>
<evidence type="ECO:0000256" key="15">
    <source>
        <dbReference type="ARBA" id="ARBA00023136"/>
    </source>
</evidence>
<dbReference type="GO" id="GO:0050793">
    <property type="term" value="P:regulation of developmental process"/>
    <property type="evidence" value="ECO:0007669"/>
    <property type="project" value="InterPro"/>
</dbReference>
<evidence type="ECO:0000256" key="1">
    <source>
        <dbReference type="ARBA" id="ARBA00004123"/>
    </source>
</evidence>
<evidence type="ECO:0000256" key="20">
    <source>
        <dbReference type="ARBA" id="ARBA00023180"/>
    </source>
</evidence>
<keyword evidence="14 24" id="KW-0040">ANK repeat</keyword>
<dbReference type="InterPro" id="IPR035993">
    <property type="entry name" value="Notch-like_dom_sf"/>
</dbReference>
<evidence type="ECO:0000256" key="2">
    <source>
        <dbReference type="ARBA" id="ARBA00004251"/>
    </source>
</evidence>
<dbReference type="Gene3D" id="3.30.300.320">
    <property type="match status" value="1"/>
</dbReference>
<feature type="disulfide bond" evidence="25">
    <location>
        <begin position="531"/>
        <end position="540"/>
    </location>
</feature>
<keyword evidence="7" id="KW-0812">Transmembrane</keyword>
<dbReference type="FunFam" id="3.30.70.3310:FF:000004">
    <property type="entry name" value="neurogenic locus notch homolog protein 4"/>
    <property type="match status" value="1"/>
</dbReference>
<feature type="domain" description="EGF-like" evidence="27">
    <location>
        <begin position="38"/>
        <end position="87"/>
    </location>
</feature>
<feature type="binding site" evidence="22">
    <location>
        <position position="430"/>
    </location>
    <ligand>
        <name>Ca(2+)</name>
        <dbReference type="ChEBI" id="CHEBI:29108"/>
        <label>1</label>
    </ligand>
</feature>
<feature type="disulfide bond" evidence="25">
    <location>
        <begin position="774"/>
        <end position="783"/>
    </location>
</feature>
<dbReference type="GO" id="GO:0005634">
    <property type="term" value="C:nucleus"/>
    <property type="evidence" value="ECO:0007669"/>
    <property type="project" value="UniProtKB-SubCell"/>
</dbReference>
<evidence type="ECO:0000256" key="23">
    <source>
        <dbReference type="PIRSR" id="PIRSR002279-2"/>
    </source>
</evidence>
<feature type="domain" description="EGF-like" evidence="27">
    <location>
        <begin position="835"/>
        <end position="870"/>
    </location>
</feature>
<feature type="repeat" description="ANK" evidence="24">
    <location>
        <begin position="1609"/>
        <end position="1632"/>
    </location>
</feature>
<dbReference type="SMART" id="SM00004">
    <property type="entry name" value="NL"/>
    <property type="match status" value="3"/>
</dbReference>
<keyword evidence="22" id="KW-0106">Calcium</keyword>
<dbReference type="FunFam" id="1.25.40.20:FF:000152">
    <property type="entry name" value="neurogenic locus notch homolog protein 4"/>
    <property type="match status" value="1"/>
</dbReference>
<feature type="binding site" evidence="22">
    <location>
        <position position="464"/>
    </location>
    <ligand>
        <name>Ca(2+)</name>
        <dbReference type="ChEBI" id="CHEBI:29108"/>
        <label>2</label>
    </ligand>
</feature>
<evidence type="ECO:0000256" key="9">
    <source>
        <dbReference type="ARBA" id="ARBA00022737"/>
    </source>
</evidence>
<reference evidence="29" key="2">
    <citation type="submission" date="2025-08" db="UniProtKB">
        <authorList>
            <consortium name="Ensembl"/>
        </authorList>
    </citation>
    <scope>IDENTIFICATION</scope>
    <source>
        <strain evidence="29">Glennie</strain>
    </source>
</reference>
<dbReference type="SMART" id="SM01338">
    <property type="entry name" value="NOD"/>
    <property type="match status" value="1"/>
</dbReference>
<dbReference type="GO" id="GO:0007219">
    <property type="term" value="P:Notch signaling pathway"/>
    <property type="evidence" value="ECO:0000318"/>
    <property type="project" value="GO_Central"/>
</dbReference>
<dbReference type="InterPro" id="IPR000800">
    <property type="entry name" value="Notch_dom"/>
</dbReference>
<dbReference type="InterPro" id="IPR013032">
    <property type="entry name" value="EGF-like_CS"/>
</dbReference>
<keyword evidence="6 25" id="KW-0245">EGF-like domain</keyword>
<keyword evidence="9" id="KW-0677">Repeat</keyword>
<keyword evidence="10" id="KW-0221">Differentiation</keyword>
<dbReference type="InterPro" id="IPR049883">
    <property type="entry name" value="NOTCH1_EGF-like"/>
</dbReference>
<dbReference type="InterPro" id="IPR051022">
    <property type="entry name" value="Notch_Cell-Fate_Det"/>
</dbReference>
<dbReference type="PROSITE" id="PS00022">
    <property type="entry name" value="EGF_1"/>
    <property type="match status" value="23"/>
</dbReference>
<dbReference type="FunFam" id="2.10.25.10:FF:000109">
    <property type="entry name" value="Notch homolog 4, [Drosophila]"/>
    <property type="match status" value="3"/>
</dbReference>
<dbReference type="InterPro" id="IPR008297">
    <property type="entry name" value="Notch"/>
</dbReference>
<feature type="disulfide bond" evidence="25">
    <location>
        <begin position="77"/>
        <end position="86"/>
    </location>
</feature>
<dbReference type="Gene3D" id="2.10.25.10">
    <property type="entry name" value="Laminin"/>
    <property type="match status" value="23"/>
</dbReference>
<dbReference type="GO" id="GO:0006355">
    <property type="term" value="P:regulation of DNA-templated transcription"/>
    <property type="evidence" value="ECO:0007669"/>
    <property type="project" value="InterPro"/>
</dbReference>
<dbReference type="PRINTS" id="PR01987">
    <property type="entry name" value="NOTCH4"/>
</dbReference>
<sequence length="1844" mass="191304">RCGSLPEPCANGASCVTPPQGVAFCQCMPGFVGESCQFPGPCQVDGHCKNGGTCLPLLSDPSPAFGTLRLPGFSCSCLPGFTGEQCQARLGDPCLPSPCHHGGRCLAQPSGPPRCQCLPGWTGERCQVRDFCQANPCAHGGVCLATYPHIVCRCPPGFEGHTCQHDINECFRAPGLCPAGTSCHNTLGSYQCLCPPGRAGPRCQLWAGPCLPVSCRHGGICQPALEGTFHLCLCPLGFTGPECEVNPDDCVGHRCQNGATCQDGHGTYSCLCPEGWTGRDCSQDVDECESPGGPSPGSPRCQNGGTCGNVPGSFRCACVNGWAGATCADNVDDCSAATCAPGATCLDGIATFTCLCPPGLTGLLCHLPDVCLSQPCHPDAQCSTNPVTGTRHCQCQPGYSGPTCHEDLDECQMGPSPCEHAGSCLNTPGSFRCLCPPGYTGSRCEVDADECLSQPCRPGASCIDLLARFHCLCPPGRGVVRVGSFYPPPNPQPPPGFSGILCEEDVDQCASSPCAHGGQCQDRPGGFHCQCPPGFEGPRCQTEVDECESQPCVQGASCLNLPGSFSCLCPPGLTGRLCELPLCLPCPPEPECPTAMAGEGRCPHQRENCTCQHGQCQGSRCVCDVGWTGSSCKEKVDSCLSDPCAHGGTCRTLAYGFNCTCPAGYTGLTCSEEEEESECPCLNGGSCSPVPGGYSCICPSNYTGPRCQAGINHCTSILCANRGTCVERPGAFTCLCSPGFQGTFCEEKVFPSCADSCQNGGTCQDSPGGAQCLCPQGYTGGHCQTLLDLCAHAQCQNGARCLQTGPSFLCLCPRGWAGPRCDIPSSPCRAAALERGVEMSALCQNGGVCIDRSSSYACQCPPGFRGTFCQEEVDECQSGPCRHGATCVDRPNGYSCQCAPGFRGPNCSDEVDDCRSQPCQNLGTCTNLADGYLPAPHPPPFSLFARPLPGWECLGERPEETGGGGDSAGGGRRRRKPFLRCGRGHAGRCESLIDVCLSQPCPRGGTCTPTPGSPPGFTCQCPPGSEGPSCLPSVSLPCGPHRCHHGGLCVPLPPPPAPAPAPRCVCPDGFGGPDCLTPPSPRGCGPPSPCLHNGSCAQTAGGFRCFCPEGYPGPRCQGPGGACRGRAGDGTCDAACSGRLGGWDGGDCSLGVPDPWRGCPPEARCWALFRDGHCHPQCASEECLFDGYDCETPPACTPAYDRYCQDHFANDHCERGCDSAECGWDGGDCGGQRAGGLDAPSLALLVVLPPRRLPALARALALALRVGLWVRRDPEGGEMVYPYPGPRAEDELGGSGAGGPTRAPRREKATPSAPPPGEEAEGLTAGFVVILGVDSSRCGPALPAPRCPRDPSVLLRFLAALAAVGALDTLLPGPLLAARARGAAGPISPRVSWPLVCSPLAAGLLLALGCLLVVHLARRREHGALWLPPGFSRRPRPRPAAPRRRRCPPLGEDSIGLKGTGPGGVRDMGSRGPRFTPRTRSLSSQEEVGGPGSERRFWPLCGGGRVPQAEVPTPPREPEMPDVDSQGPDGVTPLMSAVCCGGAEAEGPGPGPGGAGGPWEPLLCRGASPQTHTVGSGETPLHLAARFSRPSAARRLLEAGADPNRPDRAGRTPLHAAVAADAREVCQILLRNRETAVDPRMEDGTTPLMLAARLAVEDLVEELIQAQADVGARDNRGKTALHWAAAVNNSLAARALIQAGADKNAQDSRDQTPLFLAAREGALEAARLLLGAGAARGLRDQTGLGAQDIARQRRHWDLLALLDPPRPLEPGGGAGRRPSAGMRGARSAPPPSGAGGARRAAGGGRGGDGRAPRGPAPAREAPPPGARPRPPRAPARTPDRRPVY</sequence>
<dbReference type="PROSITE" id="PS50297">
    <property type="entry name" value="ANK_REP_REGION"/>
    <property type="match status" value="5"/>
</dbReference>
<dbReference type="FunFam" id="2.10.25.10:FF:000434">
    <property type="entry name" value="Predicted protein"/>
    <property type="match status" value="1"/>
</dbReference>
<dbReference type="InterPro" id="IPR022355">
    <property type="entry name" value="Notch_4"/>
</dbReference>
<keyword evidence="21" id="KW-0539">Nucleus</keyword>
<feature type="disulfide bond" evidence="25">
    <location>
        <begin position="318"/>
        <end position="327"/>
    </location>
</feature>
<comment type="subcellular location">
    <subcellularLocation>
        <location evidence="2">Cell membrane</location>
        <topology evidence="2">Single-pass type I membrane protein</topology>
    </subcellularLocation>
    <subcellularLocation>
        <location evidence="1">Nucleus</location>
    </subcellularLocation>
</comment>
<evidence type="ECO:0000256" key="12">
    <source>
        <dbReference type="ARBA" id="ARBA00022989"/>
    </source>
</evidence>
<feature type="domain" description="EGF-like" evidence="27">
    <location>
        <begin position="246"/>
        <end position="282"/>
    </location>
</feature>
<evidence type="ECO:0000256" key="17">
    <source>
        <dbReference type="ARBA" id="ARBA00023159"/>
    </source>
</evidence>
<evidence type="ECO:0000256" key="14">
    <source>
        <dbReference type="ARBA" id="ARBA00023043"/>
    </source>
</evidence>
<feature type="domain" description="EGF-like" evidence="27">
    <location>
        <begin position="1080"/>
        <end position="1117"/>
    </location>
</feature>
<dbReference type="Ensembl" id="ENSOANT00000052454.1">
    <property type="protein sequence ID" value="ENSOANP00000044028.1"/>
    <property type="gene ID" value="ENSOANG00000051279.1"/>
</dbReference>
<dbReference type="GeneTree" id="ENSGT00940000155030"/>
<feature type="disulfide bond" evidence="25">
    <location>
        <begin position="812"/>
        <end position="821"/>
    </location>
</feature>
<evidence type="ECO:0000256" key="5">
    <source>
        <dbReference type="ARBA" id="ARBA00022475"/>
    </source>
</evidence>
<evidence type="ECO:0000256" key="11">
    <source>
        <dbReference type="ARBA" id="ARBA00022976"/>
    </source>
</evidence>
<dbReference type="FunFam" id="2.10.25.10:FF:000472">
    <property type="entry name" value="Uncharacterized protein, isoform A"/>
    <property type="match status" value="1"/>
</dbReference>
<dbReference type="SMART" id="SM00179">
    <property type="entry name" value="EGF_CA"/>
    <property type="match status" value="22"/>
</dbReference>
<dbReference type="PROSITE" id="PS50258">
    <property type="entry name" value="LNR"/>
    <property type="match status" value="2"/>
</dbReference>
<feature type="compositionally biased region" description="Basic residues" evidence="26">
    <location>
        <begin position="1433"/>
        <end position="1447"/>
    </location>
</feature>
<feature type="domain" description="EGF-like" evidence="27">
    <location>
        <begin position="206"/>
        <end position="244"/>
    </location>
</feature>
<feature type="disulfide bond" evidence="23">
    <location>
        <begin position="411"/>
        <end position="424"/>
    </location>
</feature>
<evidence type="ECO:0000256" key="4">
    <source>
        <dbReference type="ARBA" id="ARBA00022473"/>
    </source>
</evidence>
<evidence type="ECO:0000256" key="24">
    <source>
        <dbReference type="PROSITE-ProRule" id="PRU00023"/>
    </source>
</evidence>
<protein>
    <recommendedName>
        <fullName evidence="31">Notch receptor 4</fullName>
    </recommendedName>
</protein>
<dbReference type="PIRSF" id="PIRSF002279">
    <property type="entry name" value="Notch"/>
    <property type="match status" value="1"/>
</dbReference>
<feature type="domain" description="EGF-like" evidence="27">
    <location>
        <begin position="166"/>
        <end position="204"/>
    </location>
</feature>
<feature type="disulfide bond" evidence="25">
    <location>
        <begin position="1107"/>
        <end position="1116"/>
    </location>
</feature>
<keyword evidence="22" id="KW-0479">Metal-binding</keyword>
<dbReference type="SMART" id="SM00181">
    <property type="entry name" value="EGF"/>
    <property type="match status" value="25"/>
</dbReference>
<feature type="disulfide bond" evidence="25">
    <location>
        <begin position="376"/>
        <end position="393"/>
    </location>
</feature>
<dbReference type="InParanoid" id="A0A6I8NU11"/>
<keyword evidence="12" id="KW-1133">Transmembrane helix</keyword>
<dbReference type="InterPro" id="IPR009030">
    <property type="entry name" value="Growth_fac_rcpt_cys_sf"/>
</dbReference>
<dbReference type="GO" id="GO:0005886">
    <property type="term" value="C:plasma membrane"/>
    <property type="evidence" value="ECO:0000318"/>
    <property type="project" value="GO_Central"/>
</dbReference>
<dbReference type="SUPFAM" id="SSF48403">
    <property type="entry name" value="Ankyrin repeat"/>
    <property type="match status" value="1"/>
</dbReference>
<dbReference type="Pfam" id="PF12661">
    <property type="entry name" value="hEGF"/>
    <property type="match status" value="4"/>
</dbReference>
<dbReference type="PROSITE" id="PS01187">
    <property type="entry name" value="EGF_CA"/>
    <property type="match status" value="4"/>
</dbReference>
<evidence type="ECO:0000256" key="7">
    <source>
        <dbReference type="ARBA" id="ARBA00022692"/>
    </source>
</evidence>
<dbReference type="PROSITE" id="PS50026">
    <property type="entry name" value="EGF_3"/>
    <property type="match status" value="24"/>
</dbReference>
<dbReference type="InterPro" id="IPR001881">
    <property type="entry name" value="EGF-like_Ca-bd_dom"/>
</dbReference>
<keyword evidence="15" id="KW-0472">Membrane</keyword>
<feature type="disulfide bond" evidence="25">
    <location>
        <begin position="1021"/>
        <end position="1030"/>
    </location>
</feature>
<feature type="binding site" evidence="22">
    <location>
        <position position="450"/>
    </location>
    <ligand>
        <name>Ca(2+)</name>
        <dbReference type="ChEBI" id="CHEBI:29108"/>
        <label>2</label>
    </ligand>
</feature>
<feature type="domain" description="EGF-like" evidence="27">
    <location>
        <begin position="367"/>
        <end position="405"/>
    </location>
</feature>
<keyword evidence="16 23" id="KW-1015">Disulfide bond</keyword>
<feature type="disulfide bond" evidence="23">
    <location>
        <begin position="418"/>
        <end position="433"/>
    </location>
</feature>
<evidence type="ECO:0000256" key="3">
    <source>
        <dbReference type="ARBA" id="ARBA00005847"/>
    </source>
</evidence>
<dbReference type="GO" id="GO:0005509">
    <property type="term" value="F:calcium ion binding"/>
    <property type="evidence" value="ECO:0007669"/>
    <property type="project" value="InterPro"/>
</dbReference>
<dbReference type="InterPro" id="IPR010660">
    <property type="entry name" value="Notch_NOD_dom"/>
</dbReference>
<dbReference type="FunFam" id="2.10.25.10:FF:000142">
    <property type="entry name" value="Crumbs cell polarity complex component 2"/>
    <property type="match status" value="1"/>
</dbReference>
<dbReference type="GO" id="GO:0043235">
    <property type="term" value="C:receptor complex"/>
    <property type="evidence" value="ECO:0000318"/>
    <property type="project" value="GO_Central"/>
</dbReference>
<feature type="domain" description="EGF-like" evidence="27">
    <location>
        <begin position="710"/>
        <end position="746"/>
    </location>
</feature>
<feature type="repeat" description="ANK" evidence="24">
    <location>
        <begin position="1709"/>
        <end position="1741"/>
    </location>
</feature>
<feature type="disulfide bond" evidence="25">
    <location>
        <begin position="860"/>
        <end position="869"/>
    </location>
</feature>
<dbReference type="PANTHER" id="PTHR24049:SF22">
    <property type="entry name" value="DROSOPHILA CRUMBS HOMOLOG"/>
    <property type="match status" value="1"/>
</dbReference>
<dbReference type="GO" id="GO:0009986">
    <property type="term" value="C:cell surface"/>
    <property type="evidence" value="ECO:0000318"/>
    <property type="project" value="GO_Central"/>
</dbReference>
<evidence type="ECO:0000256" key="16">
    <source>
        <dbReference type="ARBA" id="ARBA00023157"/>
    </source>
</evidence>
<feature type="domain" description="EGF-like" evidence="27">
    <location>
        <begin position="635"/>
        <end position="671"/>
    </location>
</feature>
<keyword evidence="13" id="KW-0805">Transcription regulation</keyword>
<proteinExistence type="inferred from homology"/>
<dbReference type="Gene3D" id="1.25.40.20">
    <property type="entry name" value="Ankyrin repeat-containing domain"/>
    <property type="match status" value="1"/>
</dbReference>
<feature type="domain" description="EGF-like" evidence="27">
    <location>
        <begin position="992"/>
        <end position="1031"/>
    </location>
</feature>
<feature type="repeat" description="ANK" evidence="24">
    <location>
        <begin position="1643"/>
        <end position="1675"/>
    </location>
</feature>
<dbReference type="PRINTS" id="PR01983">
    <property type="entry name" value="NOTCH"/>
</dbReference>
<dbReference type="PROSITE" id="PS50088">
    <property type="entry name" value="ANK_REPEAT"/>
    <property type="match status" value="5"/>
</dbReference>
<feature type="domain" description="EGF-like" evidence="27">
    <location>
        <begin position="128"/>
        <end position="164"/>
    </location>
</feature>
<comment type="similarity">
    <text evidence="3">Belongs to the NOTCH family.</text>
</comment>
<dbReference type="InterPro" id="IPR002110">
    <property type="entry name" value="Ankyrin_rpt"/>
</dbReference>
<feature type="compositionally biased region" description="Gly residues" evidence="26">
    <location>
        <begin position="1793"/>
        <end position="1806"/>
    </location>
</feature>
<evidence type="ECO:0000256" key="25">
    <source>
        <dbReference type="PROSITE-ProRule" id="PRU00076"/>
    </source>
</evidence>
<feature type="disulfide bond" evidence="25">
    <location>
        <begin position="898"/>
        <end position="907"/>
    </location>
</feature>
<feature type="disulfide bond" evidence="25">
    <location>
        <begin position="356"/>
        <end position="365"/>
    </location>
</feature>
<dbReference type="FunFam" id="2.10.25.10:FF:000100">
    <property type="entry name" value="neurogenic locus notch homolog protein 3"/>
    <property type="match status" value="1"/>
</dbReference>
<dbReference type="FunFam" id="2.10.25.10:FF:000136">
    <property type="entry name" value="Neurogenic locus notch 1"/>
    <property type="match status" value="1"/>
</dbReference>
<feature type="disulfide bond" evidence="25">
    <location>
        <begin position="736"/>
        <end position="745"/>
    </location>
</feature>
<dbReference type="CDD" id="cd00054">
    <property type="entry name" value="EGF_CA"/>
    <property type="match status" value="17"/>
</dbReference>
<dbReference type="SMART" id="SM00248">
    <property type="entry name" value="ANK"/>
    <property type="match status" value="5"/>
</dbReference>
<feature type="domain" description="EGF-like" evidence="27">
    <location>
        <begin position="90"/>
        <end position="127"/>
    </location>
</feature>
<dbReference type="SUPFAM" id="SSF90193">
    <property type="entry name" value="Notch domain"/>
    <property type="match status" value="2"/>
</dbReference>
<feature type="disulfide bond" evidence="25">
    <location>
        <begin position="661"/>
        <end position="670"/>
    </location>
</feature>
<keyword evidence="30" id="KW-1185">Reference proteome</keyword>
<dbReference type="Pfam" id="PF00008">
    <property type="entry name" value="EGF"/>
    <property type="match status" value="10"/>
</dbReference>
<keyword evidence="18" id="KW-0804">Transcription</keyword>
<dbReference type="Pfam" id="PF07684">
    <property type="entry name" value="NODP"/>
    <property type="match status" value="1"/>
</dbReference>
<dbReference type="Proteomes" id="UP000002279">
    <property type="component" value="Chromosome X5"/>
</dbReference>
<feature type="domain" description="EGF-like" evidence="27">
    <location>
        <begin position="786"/>
        <end position="822"/>
    </location>
</feature>
<dbReference type="PROSITE" id="PS01186">
    <property type="entry name" value="EGF_2"/>
    <property type="match status" value="18"/>
</dbReference>
<evidence type="ECO:0000256" key="8">
    <source>
        <dbReference type="ARBA" id="ARBA00022729"/>
    </source>
</evidence>
<dbReference type="InterPro" id="IPR000742">
    <property type="entry name" value="EGF"/>
</dbReference>